<name>A0A1W1BWA4_9ZZZZ</name>
<evidence type="ECO:0000313" key="1">
    <source>
        <dbReference type="EMBL" id="SFV57764.1"/>
    </source>
</evidence>
<reference evidence="1" key="1">
    <citation type="submission" date="2016-10" db="EMBL/GenBank/DDBJ databases">
        <authorList>
            <person name="de Groot N.N."/>
        </authorList>
    </citation>
    <scope>NUCLEOTIDE SEQUENCE</scope>
</reference>
<dbReference type="EMBL" id="FPHE01000080">
    <property type="protein sequence ID" value="SFV57764.1"/>
    <property type="molecule type" value="Genomic_DNA"/>
</dbReference>
<gene>
    <name evidence="1" type="ORF">MNB_SV-12-1426</name>
</gene>
<sequence length="114" mass="13525">MNNMLKESVAALLCYIIKIDNKDIDRERPLFCRFMQQNFDNSCEDLTKLYYELLESDYNIDTHISIIANALINKTYEKVSILKQINYLIIKDNPHTDDYDIFDKVKKAFGLYQD</sequence>
<proteinExistence type="predicted"/>
<organism evidence="1">
    <name type="scientific">hydrothermal vent metagenome</name>
    <dbReference type="NCBI Taxonomy" id="652676"/>
    <lineage>
        <taxon>unclassified sequences</taxon>
        <taxon>metagenomes</taxon>
        <taxon>ecological metagenomes</taxon>
    </lineage>
</organism>
<evidence type="ECO:0008006" key="2">
    <source>
        <dbReference type="Google" id="ProtNLM"/>
    </source>
</evidence>
<accession>A0A1W1BWA4</accession>
<protein>
    <recommendedName>
        <fullName evidence="2">Co-chaperone DjlA N-terminal domain-containing protein</fullName>
    </recommendedName>
</protein>
<dbReference type="AlphaFoldDB" id="A0A1W1BWA4"/>